<keyword evidence="4" id="KW-0547">Nucleotide-binding</keyword>
<evidence type="ECO:0000256" key="4">
    <source>
        <dbReference type="ARBA" id="ARBA00022741"/>
    </source>
</evidence>
<evidence type="ECO:0000256" key="6">
    <source>
        <dbReference type="ARBA" id="ARBA00022917"/>
    </source>
</evidence>
<comment type="catalytic activity">
    <reaction evidence="8">
        <text>tRNA(His) + L-histidine + ATP = L-histidyl-tRNA(His) + AMP + diphosphate + H(+)</text>
        <dbReference type="Rhea" id="RHEA:17313"/>
        <dbReference type="Rhea" id="RHEA-COMP:9665"/>
        <dbReference type="Rhea" id="RHEA-COMP:9689"/>
        <dbReference type="ChEBI" id="CHEBI:15378"/>
        <dbReference type="ChEBI" id="CHEBI:30616"/>
        <dbReference type="ChEBI" id="CHEBI:33019"/>
        <dbReference type="ChEBI" id="CHEBI:57595"/>
        <dbReference type="ChEBI" id="CHEBI:78442"/>
        <dbReference type="ChEBI" id="CHEBI:78527"/>
        <dbReference type="ChEBI" id="CHEBI:456215"/>
        <dbReference type="EC" id="6.1.1.21"/>
    </reaction>
</comment>
<proteinExistence type="inferred from homology"/>
<dbReference type="Gene3D" id="3.30.930.10">
    <property type="entry name" value="Bira Bifunctional Protein, Domain 2"/>
    <property type="match status" value="1"/>
</dbReference>
<keyword evidence="7" id="KW-0030">Aminoacyl-tRNA synthetase</keyword>
<dbReference type="InterPro" id="IPR041715">
    <property type="entry name" value="HisRS-like_core"/>
</dbReference>
<evidence type="ECO:0000313" key="11">
    <source>
        <dbReference type="Proteomes" id="UP001227230"/>
    </source>
</evidence>
<keyword evidence="5" id="KW-0067">ATP-binding</keyword>
<dbReference type="InterPro" id="IPR033656">
    <property type="entry name" value="HisRS_anticodon"/>
</dbReference>
<accession>A0ABY9DX66</accession>
<evidence type="ECO:0000256" key="3">
    <source>
        <dbReference type="ARBA" id="ARBA00022598"/>
    </source>
</evidence>
<dbReference type="CDD" id="cd00773">
    <property type="entry name" value="HisRS-like_core"/>
    <property type="match status" value="1"/>
</dbReference>
<dbReference type="Pfam" id="PF03129">
    <property type="entry name" value="HGTP_anticodon"/>
    <property type="match status" value="1"/>
</dbReference>
<keyword evidence="11" id="KW-1185">Reference proteome</keyword>
<reference evidence="10 11" key="1">
    <citation type="journal article" date="2023" name="Hortic Res">
        <title>The complete reference genome for grapevine (Vitis vinifera L.) genetics and breeding.</title>
        <authorList>
            <person name="Shi X."/>
            <person name="Cao S."/>
            <person name="Wang X."/>
            <person name="Huang S."/>
            <person name="Wang Y."/>
            <person name="Liu Z."/>
            <person name="Liu W."/>
            <person name="Leng X."/>
            <person name="Peng Y."/>
            <person name="Wang N."/>
            <person name="Wang Y."/>
            <person name="Ma Z."/>
            <person name="Xu X."/>
            <person name="Zhang F."/>
            <person name="Xue H."/>
            <person name="Zhong H."/>
            <person name="Wang Y."/>
            <person name="Zhang K."/>
            <person name="Velt A."/>
            <person name="Avia K."/>
            <person name="Holtgrawe D."/>
            <person name="Grimplet J."/>
            <person name="Matus J.T."/>
            <person name="Ware D."/>
            <person name="Wu X."/>
            <person name="Wang H."/>
            <person name="Liu C."/>
            <person name="Fang Y."/>
            <person name="Rustenholz C."/>
            <person name="Cheng Z."/>
            <person name="Xiao H."/>
            <person name="Zhou Y."/>
        </authorList>
    </citation>
    <scope>NUCLEOTIDE SEQUENCE [LARGE SCALE GENOMIC DNA]</scope>
    <source>
        <strain evidence="11">cv. Pinot noir / PN40024</strain>
        <tissue evidence="10">Leaf</tissue>
    </source>
</reference>
<dbReference type="EMBL" id="CP126665">
    <property type="protein sequence ID" value="WKA11717.1"/>
    <property type="molecule type" value="Genomic_DNA"/>
</dbReference>
<dbReference type="InterPro" id="IPR045864">
    <property type="entry name" value="aa-tRNA-synth_II/BPL/LPL"/>
</dbReference>
<keyword evidence="6" id="KW-0648">Protein biosynthesis</keyword>
<dbReference type="SUPFAM" id="SSF55681">
    <property type="entry name" value="Class II aaRS and biotin synthetases"/>
    <property type="match status" value="1"/>
</dbReference>
<dbReference type="PANTHER" id="PTHR11476:SF7">
    <property type="entry name" value="HISTIDINE--TRNA LIGASE"/>
    <property type="match status" value="1"/>
</dbReference>
<evidence type="ECO:0000256" key="7">
    <source>
        <dbReference type="ARBA" id="ARBA00023146"/>
    </source>
</evidence>
<sequence length="881" mass="96261">MADKNPKPSSVITLGGKGSSLSAASVFAVANGLAQVRIDSSILDKLNSSSSNRKSPPVKCHIPIPKILTLEESRAFLLALLNKLLLSGSASPVLPVLISEILNTGSKALDLGEVEVSAEEVGVLEKTCASLHGICGILDHESSALSTIADVVAAISCEASRADVGALNLMDSGDGFSVKDEVGVASDLKVLLNGSKLVGKVEVDAVSEIPKIHGSLREVVRMVHLRTRVELNSGGKVDKAVGAGKAVATVVSPLAASLRYLGESSLSRANMNLNSIGSDNLRSSLVGLFEGKCPSIDGLKNAYRLISEAVFEEDYVKFLHEVNGLLGMVWEIVIWEAITAFVSLEGSESIGKIGVEVNGGDQKGNVGKKSEKKKKVLGKGTSVIVQLVKERLQSGGGDAVDASSLLGKWVEGVHSFLDLKDPEFDSLLMKVKEILESNESRRLPKLPKGTRDFAKEQMAVREKAFSIIGDVFKRHGAMALDTPVFELRETLMGKYGEDSKLIYDLADQGGELCSLRYDLTVPFARYVAMNGLTSFKRYQIAKVYRRDNPSKGRYREFYQCDFDIAGQYESMGPDFEVIKILTELLDELNIGDYEVKLNHRKLLDGMLDICGVPPEKFRTICSSIDKLDKQTFEQIKREMVEEKGLTIETAEKIGTFVKERGPPLELLSKLKQEGSEFLGNNASVAALTDLEILFTALEKSKCINKVVFDLSLARGLDYYTGVIFEAVFKGATQVGSIAAGGRYDNLIGMFGTKQVPAVGTSLGIERVFNIMEQLQKDQNQAIRATETQVLVSIFGNDLSQAAELVSELWNAKLKAEYMVNKRPTKHFDRAEESRIPWMILVGEREQNEGIVRLRDTTTREEILVPRSRIVEELQRRLTPSS</sequence>
<evidence type="ECO:0000256" key="2">
    <source>
        <dbReference type="ARBA" id="ARBA00012815"/>
    </source>
</evidence>
<organism evidence="10 11">
    <name type="scientific">Vitis vinifera</name>
    <name type="common">Grape</name>
    <dbReference type="NCBI Taxonomy" id="29760"/>
    <lineage>
        <taxon>Eukaryota</taxon>
        <taxon>Viridiplantae</taxon>
        <taxon>Streptophyta</taxon>
        <taxon>Embryophyta</taxon>
        <taxon>Tracheophyta</taxon>
        <taxon>Spermatophyta</taxon>
        <taxon>Magnoliopsida</taxon>
        <taxon>eudicotyledons</taxon>
        <taxon>Gunneridae</taxon>
        <taxon>Pentapetalae</taxon>
        <taxon>rosids</taxon>
        <taxon>Vitales</taxon>
        <taxon>Vitaceae</taxon>
        <taxon>Viteae</taxon>
        <taxon>Vitis</taxon>
    </lineage>
</organism>
<dbReference type="SUPFAM" id="SSF48557">
    <property type="entry name" value="L-aspartase-like"/>
    <property type="match status" value="1"/>
</dbReference>
<keyword evidence="3" id="KW-0436">Ligase</keyword>
<name>A0ABY9DX66_VITVI</name>
<dbReference type="InterPro" id="IPR015807">
    <property type="entry name" value="His-tRNA-ligase"/>
</dbReference>
<evidence type="ECO:0000256" key="1">
    <source>
        <dbReference type="ARBA" id="ARBA00008226"/>
    </source>
</evidence>
<dbReference type="Proteomes" id="UP001227230">
    <property type="component" value="Chromosome 18"/>
</dbReference>
<dbReference type="InterPro" id="IPR004154">
    <property type="entry name" value="Anticodon-bd"/>
</dbReference>
<dbReference type="HAMAP" id="MF_00127">
    <property type="entry name" value="His_tRNA_synth"/>
    <property type="match status" value="1"/>
</dbReference>
<dbReference type="EC" id="6.1.1.21" evidence="2"/>
<evidence type="ECO:0000256" key="8">
    <source>
        <dbReference type="ARBA" id="ARBA00047639"/>
    </source>
</evidence>
<dbReference type="PANTHER" id="PTHR11476">
    <property type="entry name" value="HISTIDYL-TRNA SYNTHETASE"/>
    <property type="match status" value="1"/>
</dbReference>
<dbReference type="InterPro" id="IPR008948">
    <property type="entry name" value="L-Aspartase-like"/>
</dbReference>
<dbReference type="PROSITE" id="PS50862">
    <property type="entry name" value="AA_TRNA_LIGASE_II"/>
    <property type="match status" value="1"/>
</dbReference>
<dbReference type="Gene3D" id="3.40.50.800">
    <property type="entry name" value="Anticodon-binding domain"/>
    <property type="match status" value="1"/>
</dbReference>
<comment type="similarity">
    <text evidence="1">Belongs to the class-II aminoacyl-tRNA synthetase family.</text>
</comment>
<dbReference type="NCBIfam" id="TIGR00442">
    <property type="entry name" value="hisS"/>
    <property type="match status" value="1"/>
</dbReference>
<evidence type="ECO:0000259" key="9">
    <source>
        <dbReference type="PROSITE" id="PS50862"/>
    </source>
</evidence>
<dbReference type="InterPro" id="IPR006195">
    <property type="entry name" value="aa-tRNA-synth_II"/>
</dbReference>
<gene>
    <name evidence="10" type="ORF">VitviT2T_029190</name>
</gene>
<evidence type="ECO:0000256" key="5">
    <source>
        <dbReference type="ARBA" id="ARBA00022840"/>
    </source>
</evidence>
<evidence type="ECO:0000313" key="10">
    <source>
        <dbReference type="EMBL" id="WKA11717.1"/>
    </source>
</evidence>
<protein>
    <recommendedName>
        <fullName evidence="2">histidine--tRNA ligase</fullName>
        <ecNumber evidence="2">6.1.1.21</ecNumber>
    </recommendedName>
</protein>
<dbReference type="CDD" id="cd00859">
    <property type="entry name" value="HisRS_anticodon"/>
    <property type="match status" value="1"/>
</dbReference>
<feature type="domain" description="Aminoacyl-transfer RNA synthetases class-II family profile" evidence="9">
    <location>
        <begin position="425"/>
        <end position="771"/>
    </location>
</feature>
<dbReference type="InterPro" id="IPR036621">
    <property type="entry name" value="Anticodon-bd_dom_sf"/>
</dbReference>
<dbReference type="Pfam" id="PF13393">
    <property type="entry name" value="tRNA-synt_His"/>
    <property type="match status" value="1"/>
</dbReference>
<dbReference type="SUPFAM" id="SSF52954">
    <property type="entry name" value="Class II aaRS ABD-related"/>
    <property type="match status" value="1"/>
</dbReference>